<dbReference type="AlphaFoldDB" id="A0A2V0RBN6"/>
<evidence type="ECO:0000313" key="1">
    <source>
        <dbReference type="EMBL" id="GBH22681.1"/>
    </source>
</evidence>
<proteinExistence type="predicted"/>
<name>A0A2V0RBN6_9ZZZZ</name>
<comment type="caution">
    <text evidence="1">The sequence shown here is derived from an EMBL/GenBank/DDBJ whole genome shotgun (WGS) entry which is preliminary data.</text>
</comment>
<sequence length="223" mass="23219">MHSFLENNSANLLVSTMGDAPKVATDAGALVGLGAILVTEGCTSETEHCGLWPVSYTALASGACCSVQPVVGDDRHTAGESTMLLQLCDVFRLTLHLQTGCTANARPVTGGATGGLGMSGPCCLDGRVGQDQLVLSHNVVTVMLGQFQPHQFCLSCLFYNTHGNAFKTPLPSKGDALELCSPNMCDKTHVLALVSSNSVDVISDDAMCSKYGLPLQVCRGGLV</sequence>
<dbReference type="EMBL" id="BDQD01000113">
    <property type="protein sequence ID" value="GBH22681.1"/>
    <property type="molecule type" value="Genomic_RNA"/>
</dbReference>
<organism evidence="1">
    <name type="scientific">viral metagenome</name>
    <dbReference type="NCBI Taxonomy" id="1070528"/>
    <lineage>
        <taxon>unclassified sequences</taxon>
        <taxon>metagenomes</taxon>
        <taxon>organismal metagenomes</taxon>
    </lineage>
</organism>
<protein>
    <submittedName>
        <fullName evidence="1">Uncharacterized protein</fullName>
    </submittedName>
</protein>
<reference evidence="1" key="1">
    <citation type="submission" date="2017-04" db="EMBL/GenBank/DDBJ databases">
        <title>Unveiling RNA virosphere associated with marine microorganisms.</title>
        <authorList>
            <person name="Urayama S."/>
            <person name="Takaki Y."/>
            <person name="Nishi S."/>
            <person name="Yoshida Y."/>
            <person name="Deguchi S."/>
            <person name="Takai K."/>
            <person name="Nunoura T."/>
        </authorList>
    </citation>
    <scope>NUCLEOTIDE SEQUENCE</scope>
</reference>
<accession>A0A2V0RBN6</accession>